<evidence type="ECO:0000313" key="8">
    <source>
        <dbReference type="Proteomes" id="UP001151002"/>
    </source>
</evidence>
<dbReference type="RefSeq" id="WP_267562680.1">
    <property type="nucleotide sequence ID" value="NZ_JAPNTZ010000004.1"/>
</dbReference>
<comment type="similarity">
    <text evidence="2 5">Belongs to the Nudix hydrolase family.</text>
</comment>
<feature type="domain" description="Nudix hydrolase" evidence="6">
    <location>
        <begin position="2"/>
        <end position="141"/>
    </location>
</feature>
<keyword evidence="8" id="KW-1185">Reference proteome</keyword>
<dbReference type="InterPro" id="IPR015797">
    <property type="entry name" value="NUDIX_hydrolase-like_dom_sf"/>
</dbReference>
<comment type="cofactor">
    <cofactor evidence="1">
        <name>Mg(2+)</name>
        <dbReference type="ChEBI" id="CHEBI:18420"/>
    </cofactor>
</comment>
<protein>
    <submittedName>
        <fullName evidence="7">NUDIX domain-containing protein</fullName>
    </submittedName>
</protein>
<gene>
    <name evidence="7" type="ORF">OWR29_11490</name>
</gene>
<sequence>MRLRHSVRGLVVDQDDRLLLYATPLGDATLWVPPGGGIEPGETLLEALRRELAEETGLALEGTPPHVWHRETPGVDYVPGWDGVINDYFLVRVAAFTPRGTMTPEELAAENVGEFRWWSVAGIAASPDIFSPRGLLDRLPALLAGDLPGTPLVLDGRPITPPGR</sequence>
<accession>A0ABT4AWL2</accession>
<dbReference type="Gene3D" id="3.90.79.10">
    <property type="entry name" value="Nucleoside Triphosphate Pyrophosphohydrolase"/>
    <property type="match status" value="1"/>
</dbReference>
<organism evidence="7 8">
    <name type="scientific">Paractinoplanes pyxinae</name>
    <dbReference type="NCBI Taxonomy" id="2997416"/>
    <lineage>
        <taxon>Bacteria</taxon>
        <taxon>Bacillati</taxon>
        <taxon>Actinomycetota</taxon>
        <taxon>Actinomycetes</taxon>
        <taxon>Micromonosporales</taxon>
        <taxon>Micromonosporaceae</taxon>
        <taxon>Paractinoplanes</taxon>
    </lineage>
</organism>
<dbReference type="SUPFAM" id="SSF55811">
    <property type="entry name" value="Nudix"/>
    <property type="match status" value="1"/>
</dbReference>
<evidence type="ECO:0000256" key="2">
    <source>
        <dbReference type="ARBA" id="ARBA00005582"/>
    </source>
</evidence>
<evidence type="ECO:0000259" key="6">
    <source>
        <dbReference type="PROSITE" id="PS51462"/>
    </source>
</evidence>
<dbReference type="EMBL" id="JAPNTZ010000004">
    <property type="protein sequence ID" value="MCY1138621.1"/>
    <property type="molecule type" value="Genomic_DNA"/>
</dbReference>
<dbReference type="InterPro" id="IPR020084">
    <property type="entry name" value="NUDIX_hydrolase_CS"/>
</dbReference>
<dbReference type="Pfam" id="PF00293">
    <property type="entry name" value="NUDIX"/>
    <property type="match status" value="1"/>
</dbReference>
<keyword evidence="3 5" id="KW-0378">Hydrolase</keyword>
<proteinExistence type="inferred from homology"/>
<dbReference type="PROSITE" id="PS51462">
    <property type="entry name" value="NUDIX"/>
    <property type="match status" value="1"/>
</dbReference>
<reference evidence="7" key="1">
    <citation type="submission" date="2022-11" db="EMBL/GenBank/DDBJ databases">
        <authorList>
            <person name="Somphong A."/>
            <person name="Phongsopitanun W."/>
        </authorList>
    </citation>
    <scope>NUCLEOTIDE SEQUENCE</scope>
    <source>
        <strain evidence="7">Pm04-4</strain>
    </source>
</reference>
<evidence type="ECO:0000256" key="5">
    <source>
        <dbReference type="RuleBase" id="RU003476"/>
    </source>
</evidence>
<evidence type="ECO:0000256" key="3">
    <source>
        <dbReference type="ARBA" id="ARBA00022801"/>
    </source>
</evidence>
<name>A0ABT4AWL2_9ACTN</name>
<evidence type="ECO:0000256" key="4">
    <source>
        <dbReference type="ARBA" id="ARBA00022842"/>
    </source>
</evidence>
<dbReference type="PRINTS" id="PR00502">
    <property type="entry name" value="NUDIXFAMILY"/>
</dbReference>
<dbReference type="InterPro" id="IPR000086">
    <property type="entry name" value="NUDIX_hydrolase_dom"/>
</dbReference>
<evidence type="ECO:0000313" key="7">
    <source>
        <dbReference type="EMBL" id="MCY1138621.1"/>
    </source>
</evidence>
<dbReference type="PANTHER" id="PTHR43046:SF12">
    <property type="entry name" value="GDP-MANNOSE MANNOSYL HYDROLASE"/>
    <property type="match status" value="1"/>
</dbReference>
<dbReference type="Proteomes" id="UP001151002">
    <property type="component" value="Unassembled WGS sequence"/>
</dbReference>
<dbReference type="InterPro" id="IPR020476">
    <property type="entry name" value="Nudix_hydrolase"/>
</dbReference>
<comment type="caution">
    <text evidence="7">The sequence shown here is derived from an EMBL/GenBank/DDBJ whole genome shotgun (WGS) entry which is preliminary data.</text>
</comment>
<dbReference type="PANTHER" id="PTHR43046">
    <property type="entry name" value="GDP-MANNOSE MANNOSYL HYDROLASE"/>
    <property type="match status" value="1"/>
</dbReference>
<dbReference type="PROSITE" id="PS00893">
    <property type="entry name" value="NUDIX_BOX"/>
    <property type="match status" value="1"/>
</dbReference>
<evidence type="ECO:0000256" key="1">
    <source>
        <dbReference type="ARBA" id="ARBA00001946"/>
    </source>
</evidence>
<keyword evidence="4" id="KW-0460">Magnesium</keyword>